<evidence type="ECO:0000313" key="2">
    <source>
        <dbReference type="Proteomes" id="UP000265520"/>
    </source>
</evidence>
<protein>
    <submittedName>
        <fullName evidence="1">Uncharacterized protein</fullName>
    </submittedName>
</protein>
<proteinExistence type="predicted"/>
<accession>A0A392R1T9</accession>
<comment type="caution">
    <text evidence="1">The sequence shown here is derived from an EMBL/GenBank/DDBJ whole genome shotgun (WGS) entry which is preliminary data.</text>
</comment>
<dbReference type="AlphaFoldDB" id="A0A392R1T9"/>
<reference evidence="1 2" key="1">
    <citation type="journal article" date="2018" name="Front. Plant Sci.">
        <title>Red Clover (Trifolium pratense) and Zigzag Clover (T. medium) - A Picture of Genomic Similarities and Differences.</title>
        <authorList>
            <person name="Dluhosova J."/>
            <person name="Istvanek J."/>
            <person name="Nedelnik J."/>
            <person name="Repkova J."/>
        </authorList>
    </citation>
    <scope>NUCLEOTIDE SEQUENCE [LARGE SCALE GENOMIC DNA]</scope>
    <source>
        <strain evidence="2">cv. 10/8</strain>
        <tissue evidence="1">Leaf</tissue>
    </source>
</reference>
<feature type="non-terminal residue" evidence="1">
    <location>
        <position position="82"/>
    </location>
</feature>
<dbReference type="Proteomes" id="UP000265520">
    <property type="component" value="Unassembled WGS sequence"/>
</dbReference>
<evidence type="ECO:0000313" key="1">
    <source>
        <dbReference type="EMBL" id="MCI30531.1"/>
    </source>
</evidence>
<dbReference type="EMBL" id="LXQA010180324">
    <property type="protein sequence ID" value="MCI30531.1"/>
    <property type="molecule type" value="Genomic_DNA"/>
</dbReference>
<sequence>MVQSKPTKMLGGHDKLCGLQMHHTDLTEMKEMYMYSFTTKTLWKSSIVQCVDLFEDTSISGIEAGCLLCITNDHGSLCIDAE</sequence>
<name>A0A392R1T9_9FABA</name>
<keyword evidence="2" id="KW-1185">Reference proteome</keyword>
<organism evidence="1 2">
    <name type="scientific">Trifolium medium</name>
    <dbReference type="NCBI Taxonomy" id="97028"/>
    <lineage>
        <taxon>Eukaryota</taxon>
        <taxon>Viridiplantae</taxon>
        <taxon>Streptophyta</taxon>
        <taxon>Embryophyta</taxon>
        <taxon>Tracheophyta</taxon>
        <taxon>Spermatophyta</taxon>
        <taxon>Magnoliopsida</taxon>
        <taxon>eudicotyledons</taxon>
        <taxon>Gunneridae</taxon>
        <taxon>Pentapetalae</taxon>
        <taxon>rosids</taxon>
        <taxon>fabids</taxon>
        <taxon>Fabales</taxon>
        <taxon>Fabaceae</taxon>
        <taxon>Papilionoideae</taxon>
        <taxon>50 kb inversion clade</taxon>
        <taxon>NPAAA clade</taxon>
        <taxon>Hologalegina</taxon>
        <taxon>IRL clade</taxon>
        <taxon>Trifolieae</taxon>
        <taxon>Trifolium</taxon>
    </lineage>
</organism>